<protein>
    <recommendedName>
        <fullName evidence="3">CarboxypepD_reg-like domain-containing protein</fullName>
    </recommendedName>
</protein>
<comment type="caution">
    <text evidence="1">The sequence shown here is derived from an EMBL/GenBank/DDBJ whole genome shotgun (WGS) entry which is preliminary data.</text>
</comment>
<sequence length="241" mass="27758">MIKVLTLVMVLLFLWIGVDAQMLPGIIKDRSSNIKLEDVSVSNQNTGASTQTNKEGAFKIAASLNQILIFYKPGYKPDTLLITDMKPMIRYFIIENKLLNTVEIKGEAFNPEVQYADVYRKAKVISADQNKPFTFYPSKFFSKDRFARRFKKRLEQEKLERKIDIRFNDRVVKTMTPLTGKELDCFMVRYRPTLKALNKLDQDDLMIYIMNSYKAFKLLPASERVLPSLQGSQPLPANLGL</sequence>
<proteinExistence type="predicted"/>
<keyword evidence="2" id="KW-1185">Reference proteome</keyword>
<reference evidence="1" key="2">
    <citation type="submission" date="2020-09" db="EMBL/GenBank/DDBJ databases">
        <authorList>
            <person name="Sun Q."/>
            <person name="Zhou Y."/>
        </authorList>
    </citation>
    <scope>NUCLEOTIDE SEQUENCE</scope>
    <source>
        <strain evidence="1">CGMCC 1.15343</strain>
    </source>
</reference>
<accession>A0A916UAH5</accession>
<evidence type="ECO:0000313" key="1">
    <source>
        <dbReference type="EMBL" id="GGC66559.1"/>
    </source>
</evidence>
<evidence type="ECO:0000313" key="2">
    <source>
        <dbReference type="Proteomes" id="UP000651668"/>
    </source>
</evidence>
<dbReference type="Proteomes" id="UP000651668">
    <property type="component" value="Unassembled WGS sequence"/>
</dbReference>
<dbReference type="EMBL" id="BMIL01000006">
    <property type="protein sequence ID" value="GGC66559.1"/>
    <property type="molecule type" value="Genomic_DNA"/>
</dbReference>
<name>A0A916UAH5_9SPHI</name>
<organism evidence="1 2">
    <name type="scientific">Pedobacter quisquiliarum</name>
    <dbReference type="NCBI Taxonomy" id="1834438"/>
    <lineage>
        <taxon>Bacteria</taxon>
        <taxon>Pseudomonadati</taxon>
        <taxon>Bacteroidota</taxon>
        <taxon>Sphingobacteriia</taxon>
        <taxon>Sphingobacteriales</taxon>
        <taxon>Sphingobacteriaceae</taxon>
        <taxon>Pedobacter</taxon>
    </lineage>
</organism>
<gene>
    <name evidence="1" type="ORF">GCM10011387_19960</name>
</gene>
<dbReference type="InterPro" id="IPR008969">
    <property type="entry name" value="CarboxyPept-like_regulatory"/>
</dbReference>
<evidence type="ECO:0008006" key="3">
    <source>
        <dbReference type="Google" id="ProtNLM"/>
    </source>
</evidence>
<dbReference type="RefSeq" id="WP_188626753.1">
    <property type="nucleotide sequence ID" value="NZ_BMIL01000006.1"/>
</dbReference>
<dbReference type="SUPFAM" id="SSF49464">
    <property type="entry name" value="Carboxypeptidase regulatory domain-like"/>
    <property type="match status" value="1"/>
</dbReference>
<reference evidence="1" key="1">
    <citation type="journal article" date="2014" name="Int. J. Syst. Evol. Microbiol.">
        <title>Complete genome sequence of Corynebacterium casei LMG S-19264T (=DSM 44701T), isolated from a smear-ripened cheese.</title>
        <authorList>
            <consortium name="US DOE Joint Genome Institute (JGI-PGF)"/>
            <person name="Walter F."/>
            <person name="Albersmeier A."/>
            <person name="Kalinowski J."/>
            <person name="Ruckert C."/>
        </authorList>
    </citation>
    <scope>NUCLEOTIDE SEQUENCE</scope>
    <source>
        <strain evidence="1">CGMCC 1.15343</strain>
    </source>
</reference>
<dbReference type="AlphaFoldDB" id="A0A916UAH5"/>